<dbReference type="InterPro" id="IPR052509">
    <property type="entry name" value="Metal_resp_DNA-bind_regulator"/>
</dbReference>
<comment type="caution">
    <text evidence="2">The sequence shown here is derived from an EMBL/GenBank/DDBJ whole genome shotgun (WGS) entry which is preliminary data.</text>
</comment>
<evidence type="ECO:0000313" key="2">
    <source>
        <dbReference type="EMBL" id="REK72272.1"/>
    </source>
</evidence>
<feature type="domain" description="Transcription regulator PadR N-terminal" evidence="1">
    <location>
        <begin position="11"/>
        <end position="85"/>
    </location>
</feature>
<organism evidence="2 3">
    <name type="scientific">Aeromicrobium endophyticum</name>
    <dbReference type="NCBI Taxonomy" id="2292704"/>
    <lineage>
        <taxon>Bacteria</taxon>
        <taxon>Bacillati</taxon>
        <taxon>Actinomycetota</taxon>
        <taxon>Actinomycetes</taxon>
        <taxon>Propionibacteriales</taxon>
        <taxon>Nocardioidaceae</taxon>
        <taxon>Aeromicrobium</taxon>
    </lineage>
</organism>
<accession>A0A371P8P5</accession>
<protein>
    <submittedName>
        <fullName evidence="2">PadR family transcriptional regulator</fullName>
    </submittedName>
</protein>
<dbReference type="PANTHER" id="PTHR33169:SF14">
    <property type="entry name" value="TRANSCRIPTIONAL REGULATOR RV3488"/>
    <property type="match status" value="1"/>
</dbReference>
<dbReference type="InterPro" id="IPR005149">
    <property type="entry name" value="Tscrpt_reg_PadR_N"/>
</dbReference>
<dbReference type="InterPro" id="IPR036388">
    <property type="entry name" value="WH-like_DNA-bd_sf"/>
</dbReference>
<dbReference type="SUPFAM" id="SSF46785">
    <property type="entry name" value="Winged helix' DNA-binding domain"/>
    <property type="match status" value="1"/>
</dbReference>
<dbReference type="AlphaFoldDB" id="A0A371P8P5"/>
<dbReference type="PANTHER" id="PTHR33169">
    <property type="entry name" value="PADR-FAMILY TRANSCRIPTIONAL REGULATOR"/>
    <property type="match status" value="1"/>
</dbReference>
<dbReference type="OrthoDB" id="3186544at2"/>
<name>A0A371P8P5_9ACTN</name>
<reference evidence="2 3" key="1">
    <citation type="submission" date="2018-08" db="EMBL/GenBank/DDBJ databases">
        <title>Aeromicrobium sp. M2KJ-4, whole genome shotgun sequence.</title>
        <authorList>
            <person name="Tuo L."/>
        </authorList>
    </citation>
    <scope>NUCLEOTIDE SEQUENCE [LARGE SCALE GENOMIC DNA]</scope>
    <source>
        <strain evidence="2 3">M2KJ-4</strain>
    </source>
</reference>
<sequence length="188" mass="21408">MTLKPLGVAALALLAERPMHPYEMYQLLLERHEDRMVKVRPGSLYHAVERLHADELVEVTGTEREGNRPERTTYALTEQGRTALRQRVTELLTTPVREYPLFTHALSEAHNLPAHEAVSAFTTYADHLDHEIAELGGLLDAARARGAEETYLLGGDYLLHSTTAQRDWIRTLITRIETKDFTWQPDNP</sequence>
<dbReference type="Gene3D" id="1.10.10.10">
    <property type="entry name" value="Winged helix-like DNA-binding domain superfamily/Winged helix DNA-binding domain"/>
    <property type="match status" value="1"/>
</dbReference>
<dbReference type="RefSeq" id="WP_119702404.1">
    <property type="nucleotide sequence ID" value="NZ_JBHSOI010000001.1"/>
</dbReference>
<proteinExistence type="predicted"/>
<dbReference type="EMBL" id="QUBR01000001">
    <property type="protein sequence ID" value="REK72272.1"/>
    <property type="molecule type" value="Genomic_DNA"/>
</dbReference>
<dbReference type="InterPro" id="IPR036390">
    <property type="entry name" value="WH_DNA-bd_sf"/>
</dbReference>
<keyword evidence="3" id="KW-1185">Reference proteome</keyword>
<evidence type="ECO:0000313" key="3">
    <source>
        <dbReference type="Proteomes" id="UP000265581"/>
    </source>
</evidence>
<gene>
    <name evidence="2" type="ORF">DX116_01105</name>
</gene>
<dbReference type="Pfam" id="PF03551">
    <property type="entry name" value="PadR"/>
    <property type="match status" value="1"/>
</dbReference>
<evidence type="ECO:0000259" key="1">
    <source>
        <dbReference type="Pfam" id="PF03551"/>
    </source>
</evidence>
<dbReference type="Proteomes" id="UP000265581">
    <property type="component" value="Unassembled WGS sequence"/>
</dbReference>